<dbReference type="SUPFAM" id="SSF52096">
    <property type="entry name" value="ClpP/crotonase"/>
    <property type="match status" value="1"/>
</dbReference>
<dbReference type="InterPro" id="IPR028204">
    <property type="entry name" value="Tricorn_C1"/>
</dbReference>
<dbReference type="PANTHER" id="PTHR11261:SF3">
    <property type="entry name" value="RETINOL-BINDING PROTEIN 3"/>
    <property type="match status" value="1"/>
</dbReference>
<dbReference type="PANTHER" id="PTHR11261">
    <property type="entry name" value="INTERPHOTORECEPTOR RETINOID-BINDING PROTEIN"/>
    <property type="match status" value="1"/>
</dbReference>
<sequence>MINEYISVSFIYLLCLFAVFSNAQELSDPEKNFEYLWKEFDRRYALFLPKRIDWNLLYRVYRPKVTPQTSDDELFEIMSKMLTRLNDLHVRLDSKNPPRSFRSGKSHEAVLQQFGTVENFIRYFKERPIDKKYVKTELHERHENIFAYTWLTDDIGYFHFSKFSGVEKSSEIVDEIVDYFKNAKGLIIDVRRNGGGDDKVGKVIADRFADEKRLYMTIQAKSGPGHGDFAEPVRWYVEPDGPIQFTNPIILLTDFTSGSAAENFALAMRVLPHATIVGDFTAGCFADAEADKLPNGWYFSLSINMFKDQNGICWEGIGVPPDLRIVNTKEDVDNCRDRVLEFAVELINSGARGGQKKKENGSNS</sequence>
<dbReference type="Gene3D" id="3.90.226.10">
    <property type="entry name" value="2-enoyl-CoA Hydratase, Chain A, domain 1"/>
    <property type="match status" value="1"/>
</dbReference>
<dbReference type="GO" id="GO:0008236">
    <property type="term" value="F:serine-type peptidase activity"/>
    <property type="evidence" value="ECO:0007669"/>
    <property type="project" value="InterPro"/>
</dbReference>
<evidence type="ECO:0000313" key="2">
    <source>
        <dbReference type="EMBL" id="KPK64432.1"/>
    </source>
</evidence>
<dbReference type="STRING" id="1703779.AMJ83_01580"/>
<reference evidence="2 3" key="1">
    <citation type="journal article" date="2015" name="Microbiome">
        <title>Genomic resolution of linkages in carbon, nitrogen, and sulfur cycling among widespread estuary sediment bacteria.</title>
        <authorList>
            <person name="Baker B.J."/>
            <person name="Lazar C.S."/>
            <person name="Teske A.P."/>
            <person name="Dick G.J."/>
        </authorList>
    </citation>
    <scope>NUCLEOTIDE SEQUENCE [LARGE SCALE GENOMIC DNA]</scope>
    <source>
        <strain evidence="2">SM23_42</strain>
    </source>
</reference>
<dbReference type="GO" id="GO:0006508">
    <property type="term" value="P:proteolysis"/>
    <property type="evidence" value="ECO:0007669"/>
    <property type="project" value="InterPro"/>
</dbReference>
<organism evidence="2 3">
    <name type="scientific">candidate division WOR_3 bacterium SM23_42</name>
    <dbReference type="NCBI Taxonomy" id="1703779"/>
    <lineage>
        <taxon>Bacteria</taxon>
        <taxon>Bacteria division WOR-3</taxon>
    </lineage>
</organism>
<dbReference type="SMART" id="SM00245">
    <property type="entry name" value="TSPc"/>
    <property type="match status" value="1"/>
</dbReference>
<accession>A0A0S8FUQ3</accession>
<name>A0A0S8FUQ3_UNCW3</name>
<dbReference type="Pfam" id="PF14684">
    <property type="entry name" value="Tricorn_C1"/>
    <property type="match status" value="1"/>
</dbReference>
<dbReference type="Proteomes" id="UP000051373">
    <property type="component" value="Unassembled WGS sequence"/>
</dbReference>
<dbReference type="EMBL" id="LJUJ01000002">
    <property type="protein sequence ID" value="KPK64432.1"/>
    <property type="molecule type" value="Genomic_DNA"/>
</dbReference>
<protein>
    <recommendedName>
        <fullName evidence="1">Tail specific protease domain-containing protein</fullName>
    </recommendedName>
</protein>
<dbReference type="CDD" id="cd07563">
    <property type="entry name" value="Peptidase_S41_IRBP"/>
    <property type="match status" value="1"/>
</dbReference>
<feature type="domain" description="Tail specific protease" evidence="1">
    <location>
        <begin position="126"/>
        <end position="326"/>
    </location>
</feature>
<dbReference type="InterPro" id="IPR029045">
    <property type="entry name" value="ClpP/crotonase-like_dom_sf"/>
</dbReference>
<dbReference type="Gene3D" id="3.30.750.44">
    <property type="match status" value="1"/>
</dbReference>
<dbReference type="Pfam" id="PF03572">
    <property type="entry name" value="Peptidase_S41"/>
    <property type="match status" value="1"/>
</dbReference>
<evidence type="ECO:0000259" key="1">
    <source>
        <dbReference type="SMART" id="SM00245"/>
    </source>
</evidence>
<comment type="caution">
    <text evidence="2">The sequence shown here is derived from an EMBL/GenBank/DDBJ whole genome shotgun (WGS) entry which is preliminary data.</text>
</comment>
<gene>
    <name evidence="2" type="ORF">AMJ83_01580</name>
</gene>
<proteinExistence type="predicted"/>
<evidence type="ECO:0000313" key="3">
    <source>
        <dbReference type="Proteomes" id="UP000051373"/>
    </source>
</evidence>
<dbReference type="AlphaFoldDB" id="A0A0S8FUQ3"/>
<dbReference type="InterPro" id="IPR005151">
    <property type="entry name" value="Tail-specific_protease"/>
</dbReference>